<dbReference type="EMBL" id="LKLU01000107">
    <property type="protein sequence ID" value="KSU19412.1"/>
    <property type="molecule type" value="Genomic_DNA"/>
</dbReference>
<gene>
    <name evidence="2" type="ORF">M20_2031</name>
</gene>
<feature type="transmembrane region" description="Helical" evidence="1">
    <location>
        <begin position="26"/>
        <end position="52"/>
    </location>
</feature>
<accession>A0A0V8E0Y9</accession>
<reference evidence="3" key="1">
    <citation type="submission" date="2015-10" db="EMBL/GenBank/DDBJ databases">
        <title>Draft Genome Sequences of 11 Lactococcus lactis subspecies cremoris strains.</title>
        <authorList>
            <person name="Wels M."/>
            <person name="Backus L."/>
            <person name="Boekhorst J."/>
            <person name="Dijkstra A."/>
            <person name="Beerthuizen M."/>
            <person name="Kelly W."/>
            <person name="Siezen R."/>
            <person name="Bachmann H."/>
            <person name="Van Hijum S."/>
        </authorList>
    </citation>
    <scope>NUCLEOTIDE SEQUENCE [LARGE SCALE GENOMIC DNA]</scope>
    <source>
        <strain evidence="3">M20</strain>
    </source>
</reference>
<evidence type="ECO:0000256" key="1">
    <source>
        <dbReference type="SAM" id="Phobius"/>
    </source>
</evidence>
<proteinExistence type="predicted"/>
<dbReference type="RefSeq" id="WP_058212052.1">
    <property type="nucleotide sequence ID" value="NZ_LKLU01000107.1"/>
</dbReference>
<dbReference type="AlphaFoldDB" id="A0A0V8E0Y9"/>
<evidence type="ECO:0000313" key="2">
    <source>
        <dbReference type="EMBL" id="KSU19412.1"/>
    </source>
</evidence>
<sequence>MKITDSIVLADAAINQDTILTTIGNILSIVQIVGIGAVVLSAVAALIISVAASERSKDTWYGRAKTAFVIAVLVVTVPQLIKWLLTLLGQGDKYKLNALGALAKEIAISPLATLKSLL</sequence>
<keyword evidence="1" id="KW-0812">Transmembrane</keyword>
<dbReference type="PATRIC" id="fig|1360.114.peg.1613"/>
<protein>
    <submittedName>
        <fullName evidence="2">Uncharacterized protein</fullName>
    </submittedName>
</protein>
<evidence type="ECO:0000313" key="3">
    <source>
        <dbReference type="Proteomes" id="UP000053719"/>
    </source>
</evidence>
<comment type="caution">
    <text evidence="2">The sequence shown here is derived from an EMBL/GenBank/DDBJ whole genome shotgun (WGS) entry which is preliminary data.</text>
</comment>
<name>A0A0V8E0Y9_LACLL</name>
<dbReference type="Proteomes" id="UP000053719">
    <property type="component" value="Unassembled WGS sequence"/>
</dbReference>
<keyword evidence="1" id="KW-1133">Transmembrane helix</keyword>
<keyword evidence="1" id="KW-0472">Membrane</keyword>
<organism evidence="2 3">
    <name type="scientific">Lactococcus lactis subsp. lactis</name>
    <name type="common">Streptococcus lactis</name>
    <dbReference type="NCBI Taxonomy" id="1360"/>
    <lineage>
        <taxon>Bacteria</taxon>
        <taxon>Bacillati</taxon>
        <taxon>Bacillota</taxon>
        <taxon>Bacilli</taxon>
        <taxon>Lactobacillales</taxon>
        <taxon>Streptococcaceae</taxon>
        <taxon>Lactococcus</taxon>
    </lineage>
</organism>
<feature type="transmembrane region" description="Helical" evidence="1">
    <location>
        <begin position="64"/>
        <end position="85"/>
    </location>
</feature>